<keyword evidence="4 7" id="KW-0812">Transmembrane</keyword>
<evidence type="ECO:0000313" key="10">
    <source>
        <dbReference type="EMBL" id="WTY39233.1"/>
    </source>
</evidence>
<dbReference type="InterPro" id="IPR035906">
    <property type="entry name" value="MetI-like_sf"/>
</dbReference>
<reference evidence="10 11" key="1">
    <citation type="submission" date="2022-10" db="EMBL/GenBank/DDBJ databases">
        <title>The complete genomes of actinobacterial strains from the NBC collection.</title>
        <authorList>
            <person name="Joergensen T.S."/>
            <person name="Alvarez Arevalo M."/>
            <person name="Sterndorff E.B."/>
            <person name="Faurdal D."/>
            <person name="Vuksanovic O."/>
            <person name="Mourched A.-S."/>
            <person name="Charusanti P."/>
            <person name="Shaw S."/>
            <person name="Blin K."/>
            <person name="Weber T."/>
        </authorList>
    </citation>
    <scope>NUCLEOTIDE SEQUENCE [LARGE SCALE GENOMIC DNA]</scope>
    <source>
        <strain evidence="10 11">NBC_01413</strain>
    </source>
</reference>
<sequence>MTAAHTLIPAEPTPPDNGKPGRQRRALGPWARFALRRLAGLVTLTIVLVTGTFMMVQLIPGDPARVLAGPDASGEEIERLRRTLGLDKPIVSQFADYIGGLAHGDLGRSFHTRESVADIIATRMPFTAQLALAAMVVVLLVAVPLGMAVAVRRSRRVDGVFTFSTGLLGSVPEYVIATLLVLIFAITLRVLPATGAATPASLILPIVAIALPSICFMARVVRREAGTVLEQDYIRAARGRRLPPWSLYLRHVLPNLLTATLTLSGLMLASLLGGTVAVEAVFSWPGIGLRVVDAVLARDYPVIQGCVLVLGLLAAVLNLMVDITLAVLDPRATLDGGDH</sequence>
<keyword evidence="2 7" id="KW-0813">Transport</keyword>
<dbReference type="Pfam" id="PF19300">
    <property type="entry name" value="BPD_transp_1_N"/>
    <property type="match status" value="1"/>
</dbReference>
<dbReference type="PROSITE" id="PS50928">
    <property type="entry name" value="ABC_TM1"/>
    <property type="match status" value="1"/>
</dbReference>
<proteinExistence type="inferred from homology"/>
<feature type="transmembrane region" description="Helical" evidence="7">
    <location>
        <begin position="202"/>
        <end position="221"/>
    </location>
</feature>
<dbReference type="InterPro" id="IPR000515">
    <property type="entry name" value="MetI-like"/>
</dbReference>
<accession>A0ABZ1NH22</accession>
<feature type="domain" description="ABC transmembrane type-1" evidence="9">
    <location>
        <begin position="124"/>
        <end position="321"/>
    </location>
</feature>
<dbReference type="PANTHER" id="PTHR43163:SF3">
    <property type="entry name" value="PEPTIDE ABC TRANSPORTER PERMEASE PROTEIN"/>
    <property type="match status" value="1"/>
</dbReference>
<dbReference type="Gene3D" id="1.10.3720.10">
    <property type="entry name" value="MetI-like"/>
    <property type="match status" value="1"/>
</dbReference>
<dbReference type="EMBL" id="CP109527">
    <property type="protein sequence ID" value="WTY39233.1"/>
    <property type="molecule type" value="Genomic_DNA"/>
</dbReference>
<gene>
    <name evidence="10" type="ORF">OG308_16075</name>
</gene>
<evidence type="ECO:0000256" key="2">
    <source>
        <dbReference type="ARBA" id="ARBA00022448"/>
    </source>
</evidence>
<dbReference type="InterPro" id="IPR045621">
    <property type="entry name" value="BPD_transp_1_N"/>
</dbReference>
<evidence type="ECO:0000256" key="5">
    <source>
        <dbReference type="ARBA" id="ARBA00022989"/>
    </source>
</evidence>
<evidence type="ECO:0000256" key="7">
    <source>
        <dbReference type="RuleBase" id="RU363032"/>
    </source>
</evidence>
<protein>
    <submittedName>
        <fullName evidence="10">ABC transporter permease</fullName>
    </submittedName>
</protein>
<keyword evidence="5 7" id="KW-1133">Transmembrane helix</keyword>
<evidence type="ECO:0000256" key="4">
    <source>
        <dbReference type="ARBA" id="ARBA00022692"/>
    </source>
</evidence>
<evidence type="ECO:0000256" key="1">
    <source>
        <dbReference type="ARBA" id="ARBA00004651"/>
    </source>
</evidence>
<feature type="transmembrane region" description="Helical" evidence="7">
    <location>
        <begin position="171"/>
        <end position="190"/>
    </location>
</feature>
<evidence type="ECO:0000256" key="6">
    <source>
        <dbReference type="ARBA" id="ARBA00023136"/>
    </source>
</evidence>
<comment type="similarity">
    <text evidence="7">Belongs to the binding-protein-dependent transport system permease family.</text>
</comment>
<dbReference type="Pfam" id="PF00528">
    <property type="entry name" value="BPD_transp_1"/>
    <property type="match status" value="1"/>
</dbReference>
<keyword evidence="6 7" id="KW-0472">Membrane</keyword>
<feature type="transmembrane region" description="Helical" evidence="7">
    <location>
        <begin position="38"/>
        <end position="59"/>
    </location>
</feature>
<feature type="transmembrane region" description="Helical" evidence="7">
    <location>
        <begin position="302"/>
        <end position="321"/>
    </location>
</feature>
<dbReference type="Proteomes" id="UP001621418">
    <property type="component" value="Chromosome"/>
</dbReference>
<keyword evidence="3" id="KW-1003">Cell membrane</keyword>
<name>A0ABZ1NH22_9NOCA</name>
<evidence type="ECO:0000256" key="8">
    <source>
        <dbReference type="SAM" id="MobiDB-lite"/>
    </source>
</evidence>
<keyword evidence="11" id="KW-1185">Reference proteome</keyword>
<evidence type="ECO:0000256" key="3">
    <source>
        <dbReference type="ARBA" id="ARBA00022475"/>
    </source>
</evidence>
<comment type="subcellular location">
    <subcellularLocation>
        <location evidence="1 7">Cell membrane</location>
        <topology evidence="1 7">Multi-pass membrane protein</topology>
    </subcellularLocation>
</comment>
<dbReference type="RefSeq" id="WP_405151169.1">
    <property type="nucleotide sequence ID" value="NZ_CP109527.1"/>
</dbReference>
<dbReference type="CDD" id="cd06261">
    <property type="entry name" value="TM_PBP2"/>
    <property type="match status" value="1"/>
</dbReference>
<evidence type="ECO:0000313" key="11">
    <source>
        <dbReference type="Proteomes" id="UP001621418"/>
    </source>
</evidence>
<evidence type="ECO:0000259" key="9">
    <source>
        <dbReference type="PROSITE" id="PS50928"/>
    </source>
</evidence>
<dbReference type="SUPFAM" id="SSF161098">
    <property type="entry name" value="MetI-like"/>
    <property type="match status" value="1"/>
</dbReference>
<dbReference type="PANTHER" id="PTHR43163">
    <property type="entry name" value="DIPEPTIDE TRANSPORT SYSTEM PERMEASE PROTEIN DPPB-RELATED"/>
    <property type="match status" value="1"/>
</dbReference>
<feature type="region of interest" description="Disordered" evidence="8">
    <location>
        <begin position="1"/>
        <end position="24"/>
    </location>
</feature>
<organism evidence="10 11">
    <name type="scientific">Nocardia salmonicida</name>
    <dbReference type="NCBI Taxonomy" id="53431"/>
    <lineage>
        <taxon>Bacteria</taxon>
        <taxon>Bacillati</taxon>
        <taxon>Actinomycetota</taxon>
        <taxon>Actinomycetes</taxon>
        <taxon>Mycobacteriales</taxon>
        <taxon>Nocardiaceae</taxon>
        <taxon>Nocardia</taxon>
    </lineage>
</organism>
<feature type="transmembrane region" description="Helical" evidence="7">
    <location>
        <begin position="130"/>
        <end position="151"/>
    </location>
</feature>